<evidence type="ECO:0000313" key="3">
    <source>
        <dbReference type="EMBL" id="KAG2184854.1"/>
    </source>
</evidence>
<dbReference type="PANTHER" id="PTHR11842">
    <property type="entry name" value="MITOTIC SPINDLE ASSEMBLY CHECKPOINT PROTEIN MAD2"/>
    <property type="match status" value="1"/>
</dbReference>
<evidence type="ECO:0000259" key="2">
    <source>
        <dbReference type="PROSITE" id="PS50815"/>
    </source>
</evidence>
<dbReference type="InterPro" id="IPR045091">
    <property type="entry name" value="Mad2-like"/>
</dbReference>
<sequence>MSRHPDINRYINHVVEACKKDMPKEAIQSVAVVIIDAQQKPIERYVFDLNAVFHMSPHQFPDSIITYVATVAQILEMHLPDLEIQMRGFLLRISAAQALLQPLPGNCTFSLTVDTKQPMNPDSEQEAKTGVSPWIPAEEFQKPEAFRNSNLIPLKSLNTGAIQLSLFVQEVESG</sequence>
<comment type="caution">
    <text evidence="3">The sequence shown here is derived from an EMBL/GenBank/DDBJ whole genome shotgun (WGS) entry which is preliminary data.</text>
</comment>
<accession>A0A8H7UN29</accession>
<dbReference type="InterPro" id="IPR003511">
    <property type="entry name" value="HORMA_dom"/>
</dbReference>
<dbReference type="InterPro" id="IPR036570">
    <property type="entry name" value="HORMA_dom_sf"/>
</dbReference>
<organism evidence="3 4">
    <name type="scientific">Mortierella isabellina</name>
    <name type="common">Filamentous fungus</name>
    <name type="synonym">Umbelopsis isabellina</name>
    <dbReference type="NCBI Taxonomy" id="91625"/>
    <lineage>
        <taxon>Eukaryota</taxon>
        <taxon>Fungi</taxon>
        <taxon>Fungi incertae sedis</taxon>
        <taxon>Mucoromycota</taxon>
        <taxon>Mucoromycotina</taxon>
        <taxon>Umbelopsidomycetes</taxon>
        <taxon>Umbelopsidales</taxon>
        <taxon>Umbelopsidaceae</taxon>
        <taxon>Umbelopsis</taxon>
    </lineage>
</organism>
<proteinExistence type="inferred from homology"/>
<reference evidence="3" key="1">
    <citation type="submission" date="2020-12" db="EMBL/GenBank/DDBJ databases">
        <title>Metabolic potential, ecology and presence of endohyphal bacteria is reflected in genomic diversity of Mucoromycotina.</title>
        <authorList>
            <person name="Muszewska A."/>
            <person name="Okrasinska A."/>
            <person name="Steczkiewicz K."/>
            <person name="Drgas O."/>
            <person name="Orlowska M."/>
            <person name="Perlinska-Lenart U."/>
            <person name="Aleksandrzak-Piekarczyk T."/>
            <person name="Szatraj K."/>
            <person name="Zielenkiewicz U."/>
            <person name="Pilsyk S."/>
            <person name="Malc E."/>
            <person name="Mieczkowski P."/>
            <person name="Kruszewska J.S."/>
            <person name="Biernat P."/>
            <person name="Pawlowska J."/>
        </authorList>
    </citation>
    <scope>NUCLEOTIDE SEQUENCE</scope>
    <source>
        <strain evidence="3">WA0000067209</strain>
    </source>
</reference>
<dbReference type="EMBL" id="JAEPQZ010000002">
    <property type="protein sequence ID" value="KAG2184854.1"/>
    <property type="molecule type" value="Genomic_DNA"/>
</dbReference>
<gene>
    <name evidence="3" type="ORF">INT43_000767</name>
</gene>
<protein>
    <recommendedName>
        <fullName evidence="2">HORMA domain-containing protein</fullName>
    </recommendedName>
</protein>
<dbReference type="AlphaFoldDB" id="A0A8H7UN29"/>
<dbReference type="Proteomes" id="UP000654370">
    <property type="component" value="Unassembled WGS sequence"/>
</dbReference>
<dbReference type="OrthoDB" id="2394463at2759"/>
<feature type="domain" description="HORMA" evidence="2">
    <location>
        <begin position="1"/>
        <end position="168"/>
    </location>
</feature>
<evidence type="ECO:0000313" key="4">
    <source>
        <dbReference type="Proteomes" id="UP000654370"/>
    </source>
</evidence>
<evidence type="ECO:0000256" key="1">
    <source>
        <dbReference type="ARBA" id="ARBA00010348"/>
    </source>
</evidence>
<dbReference type="PANTHER" id="PTHR11842:SF10">
    <property type="entry name" value="MITOTIC SPINDLE ASSEMBLY CHECKPOINT PROTEIN MAD2B"/>
    <property type="match status" value="1"/>
</dbReference>
<comment type="similarity">
    <text evidence="1">Belongs to the MAD2 family.</text>
</comment>
<keyword evidence="4" id="KW-1185">Reference proteome</keyword>
<dbReference type="Gene3D" id="3.30.900.10">
    <property type="entry name" value="HORMA domain"/>
    <property type="match status" value="1"/>
</dbReference>
<dbReference type="SUPFAM" id="SSF56019">
    <property type="entry name" value="The spindle assembly checkpoint protein mad2"/>
    <property type="match status" value="1"/>
</dbReference>
<dbReference type="PROSITE" id="PS50815">
    <property type="entry name" value="HORMA"/>
    <property type="match status" value="1"/>
</dbReference>
<name>A0A8H7UN29_MORIS</name>
<dbReference type="GO" id="GO:0016035">
    <property type="term" value="C:zeta DNA polymerase complex"/>
    <property type="evidence" value="ECO:0007669"/>
    <property type="project" value="TreeGrafter"/>
</dbReference>